<dbReference type="Pfam" id="PF17849">
    <property type="entry name" value="OB_Dis3"/>
    <property type="match status" value="1"/>
</dbReference>
<evidence type="ECO:0000256" key="1">
    <source>
        <dbReference type="ARBA" id="ARBA00005785"/>
    </source>
</evidence>
<dbReference type="Gene3D" id="2.40.50.700">
    <property type="match status" value="1"/>
</dbReference>
<dbReference type="PANTHER" id="PTHR23355:SF9">
    <property type="entry name" value="DIS3-LIKE EXONUCLEASE 2"/>
    <property type="match status" value="1"/>
</dbReference>
<dbReference type="GO" id="GO:0000932">
    <property type="term" value="C:P-body"/>
    <property type="evidence" value="ECO:0007669"/>
    <property type="project" value="TreeGrafter"/>
</dbReference>
<dbReference type="GO" id="GO:0006402">
    <property type="term" value="P:mRNA catabolic process"/>
    <property type="evidence" value="ECO:0007669"/>
    <property type="project" value="TreeGrafter"/>
</dbReference>
<feature type="compositionally biased region" description="Polar residues" evidence="7">
    <location>
        <begin position="304"/>
        <end position="315"/>
    </location>
</feature>
<evidence type="ECO:0000256" key="4">
    <source>
        <dbReference type="ARBA" id="ARBA00022839"/>
    </source>
</evidence>
<evidence type="ECO:0000313" key="10">
    <source>
        <dbReference type="Proteomes" id="UP001146120"/>
    </source>
</evidence>
<evidence type="ECO:0000256" key="2">
    <source>
        <dbReference type="ARBA" id="ARBA00022722"/>
    </source>
</evidence>
<dbReference type="InterPro" id="IPR041505">
    <property type="entry name" value="Dis3_CSD2"/>
</dbReference>
<dbReference type="InterPro" id="IPR012340">
    <property type="entry name" value="NA-bd_OB-fold"/>
</dbReference>
<feature type="compositionally biased region" description="Basic and acidic residues" evidence="7">
    <location>
        <begin position="409"/>
        <end position="424"/>
    </location>
</feature>
<dbReference type="PROSITE" id="PS01175">
    <property type="entry name" value="RIBONUCLEASE_II"/>
    <property type="match status" value="1"/>
</dbReference>
<dbReference type="InterPro" id="IPR050180">
    <property type="entry name" value="RNR_Ribonuclease"/>
</dbReference>
<proteinExistence type="inferred from homology"/>
<feature type="compositionally biased region" description="Basic residues" evidence="7">
    <location>
        <begin position="183"/>
        <end position="197"/>
    </location>
</feature>
<keyword evidence="4" id="KW-0269">Exonuclease</keyword>
<keyword evidence="5" id="KW-0694">RNA-binding</keyword>
<feature type="compositionally biased region" description="Basic and acidic residues" evidence="7">
    <location>
        <begin position="215"/>
        <end position="226"/>
    </location>
</feature>
<keyword evidence="3" id="KW-0378">Hydrolase</keyword>
<keyword evidence="2" id="KW-0540">Nuclease</keyword>
<feature type="domain" description="RNB" evidence="8">
    <location>
        <begin position="757"/>
        <end position="1115"/>
    </location>
</feature>
<feature type="compositionally biased region" description="Low complexity" evidence="7">
    <location>
        <begin position="198"/>
        <end position="207"/>
    </location>
</feature>
<sequence length="1306" mass="146822">MDGATTAARVDVATGPGKERRRTRSNGNEDGAAPTSTRREKSSQQTRNQLKSARTKTAPALQQQQQQRMTTEPTVEKKQDPQETQAQPARKKKAGNKKPTEKPKDSGEVVVVLKVAETGKRKKWRAKRSELVTVEIETSDEEAEDSVRQVKCVAQRVQVLDTDEAVDEATIVGDEVVKDKDAKHKKSAKKKKQKQKKQQQQQQQYSAAEEEDASDVQRADAEDSATKQRKQKAVKADNDAVQQQNRAPATSRRRKSIEKAPKKKERDSMAAVPNNQQKKTEAAQQPATQQGKKSKPKRKESEEAAQQLSSHQGPTTKPKRKESEAEAAQHPSSQQVKKSKPKRKESPDIVSTGPDSGKENQATRTRRERNSNKKEPQQLPINTDAQKGIETPTNPKETKSQQKKKSARSKREEKIASDKEDDQTTNKTTKKLNERTADDSNNSRSKRSNREAVTYEEYLSQELTMQKLEEGKLFQGKLRVNPQYRNNGWVTVDGVSADILIEGMSHRNRAMDNDLVAVELLPESEWKQLNAEDDRAEVKLRPNLSPTASADTQVLTSLWRPNVNAEKCFIKKQASHDSTSSSNPLKSASSVVNQAILTKKLRPVGKVVFVLASGNEHGFVGQLEPKTRVTSMDEPLPPQDDYAYFNAQDLRLPRRIRIPRLQLPDEFVQRPLAYSLQMMCFCRIKTWSTGHNAPKGEFIKTLGEYTGIESGISAILMQFGLTSHAIDFSSLILDELDAKYGVSGDQWEISAEEIAKRRDFRKYQIFSIDPYNARDLDDALHVRALDPEGKAFEIGVHIADVTHFMEEGSLLDKEAQERATSVYFVNRVLPMLPRVLCEKLCSLQPRVDRLAFSVVWQMNSDGTLVENTTPWYGKSIIRSCCKLDYGSAQMMLDGHITADNIAKWEVDRRPTGENPDITCSTVIEAVRNLWKIGKERRAMRFATGAISLNDVKITFKLDANGNPDQFGTYEQKDSNHLVEEYMLLANYLVAQRLLQFHGPLAFIRHHPPPVDNSLQQALALLSENHVDIDGSSAKSLSDTLEKTHELHGDTMYTVAQALLIKPMKPAEYMVAGNGHSPEAWRHYALNIPYYTHFTSPIRRYADVVVHRLLQESVILTEEEAEMDDETRSKRLQEFSNVASNCNEKKMTAKKSEKACDLLFLCAYVKHKGEVVVRGAVIGFGKQSFTVHLMDLGIEHRVFVKDLKGSTAEWNEATKQLTLRMSVKKRKSKGRKKAVSSTAEDEDEVAAVLTQDDDGGGEEQTMPTANEQADNASVRIPLTFAKMLAFRLKVTQKMPMELVYQLVGEAK</sequence>
<dbReference type="InterPro" id="IPR033771">
    <property type="entry name" value="Rrp44_CSD1"/>
</dbReference>
<feature type="region of interest" description="Disordered" evidence="7">
    <location>
        <begin position="178"/>
        <end position="453"/>
    </location>
</feature>
<evidence type="ECO:0000256" key="5">
    <source>
        <dbReference type="ARBA" id="ARBA00022884"/>
    </source>
</evidence>
<dbReference type="EMBL" id="DAKRPA010000225">
    <property type="protein sequence ID" value="DAZ94954.1"/>
    <property type="molecule type" value="Genomic_DNA"/>
</dbReference>
<feature type="compositionally biased region" description="Basic and acidic residues" evidence="7">
    <location>
        <begin position="257"/>
        <end position="268"/>
    </location>
</feature>
<evidence type="ECO:0000256" key="7">
    <source>
        <dbReference type="SAM" id="MobiDB-lite"/>
    </source>
</evidence>
<accession>A0AAV2YPD0</accession>
<feature type="compositionally biased region" description="Basic and acidic residues" evidence="7">
    <location>
        <begin position="98"/>
        <end position="107"/>
    </location>
</feature>
<dbReference type="InterPro" id="IPR022966">
    <property type="entry name" value="RNase_II/R_CS"/>
</dbReference>
<keyword evidence="10" id="KW-1185">Reference proteome</keyword>
<reference evidence="9" key="1">
    <citation type="submission" date="2022-11" db="EMBL/GenBank/DDBJ databases">
        <authorList>
            <person name="Morgan W.R."/>
            <person name="Tartar A."/>
        </authorList>
    </citation>
    <scope>NUCLEOTIDE SEQUENCE</scope>
    <source>
        <strain evidence="9">ARSEF 373</strain>
    </source>
</reference>
<dbReference type="GO" id="GO:0003723">
    <property type="term" value="F:RNA binding"/>
    <property type="evidence" value="ECO:0007669"/>
    <property type="project" value="UniProtKB-KW"/>
</dbReference>
<protein>
    <recommendedName>
        <fullName evidence="8">RNB domain-containing protein</fullName>
    </recommendedName>
</protein>
<feature type="compositionally biased region" description="Polar residues" evidence="7">
    <location>
        <begin position="273"/>
        <end position="291"/>
    </location>
</feature>
<feature type="compositionally biased region" description="Polar residues" evidence="7">
    <location>
        <begin position="43"/>
        <end position="52"/>
    </location>
</feature>
<dbReference type="InterPro" id="IPR041093">
    <property type="entry name" value="Dis3l2-like_C"/>
</dbReference>
<dbReference type="Pfam" id="PF17216">
    <property type="entry name" value="Rrp44_CSD1"/>
    <property type="match status" value="1"/>
</dbReference>
<evidence type="ECO:0000256" key="3">
    <source>
        <dbReference type="ARBA" id="ARBA00022801"/>
    </source>
</evidence>
<evidence type="ECO:0000313" key="9">
    <source>
        <dbReference type="EMBL" id="DAZ94954.1"/>
    </source>
</evidence>
<dbReference type="Pfam" id="PF00773">
    <property type="entry name" value="RNB"/>
    <property type="match status" value="1"/>
</dbReference>
<name>A0AAV2YPD0_9STRA</name>
<dbReference type="Proteomes" id="UP001146120">
    <property type="component" value="Unassembled WGS sequence"/>
</dbReference>
<dbReference type="GO" id="GO:0000175">
    <property type="term" value="F:3'-5'-RNA exonuclease activity"/>
    <property type="evidence" value="ECO:0007669"/>
    <property type="project" value="TreeGrafter"/>
</dbReference>
<evidence type="ECO:0000259" key="8">
    <source>
        <dbReference type="SMART" id="SM00955"/>
    </source>
</evidence>
<feature type="region of interest" description="Disordered" evidence="7">
    <location>
        <begin position="1"/>
        <end position="109"/>
    </location>
</feature>
<evidence type="ECO:0000256" key="6">
    <source>
        <dbReference type="RuleBase" id="RU003901"/>
    </source>
</evidence>
<dbReference type="Pfam" id="PF17877">
    <property type="entry name" value="Dis3l2_C_term"/>
    <property type="match status" value="1"/>
</dbReference>
<organism evidence="9 10">
    <name type="scientific">Lagenidium giganteum</name>
    <dbReference type="NCBI Taxonomy" id="4803"/>
    <lineage>
        <taxon>Eukaryota</taxon>
        <taxon>Sar</taxon>
        <taxon>Stramenopiles</taxon>
        <taxon>Oomycota</taxon>
        <taxon>Peronosporomycetes</taxon>
        <taxon>Pythiales</taxon>
        <taxon>Pythiaceae</taxon>
    </lineage>
</organism>
<comment type="similarity">
    <text evidence="1 6">Belongs to the RNR ribonuclease family.</text>
</comment>
<dbReference type="SMART" id="SM00955">
    <property type="entry name" value="RNB"/>
    <property type="match status" value="1"/>
</dbReference>
<reference evidence="9" key="2">
    <citation type="journal article" date="2023" name="Microbiol Resour">
        <title>Decontamination and Annotation of the Draft Genome Sequence of the Oomycete Lagenidium giganteum ARSEF 373.</title>
        <authorList>
            <person name="Morgan W.R."/>
            <person name="Tartar A."/>
        </authorList>
    </citation>
    <scope>NUCLEOTIDE SEQUENCE</scope>
    <source>
        <strain evidence="9">ARSEF 373</strain>
    </source>
</reference>
<dbReference type="PANTHER" id="PTHR23355">
    <property type="entry name" value="RIBONUCLEASE"/>
    <property type="match status" value="1"/>
</dbReference>
<gene>
    <name evidence="9" type="ORF">N0F65_000333</name>
</gene>
<dbReference type="Gene3D" id="2.40.50.690">
    <property type="match status" value="1"/>
</dbReference>
<comment type="caution">
    <text evidence="9">The sequence shown here is derived from an EMBL/GenBank/DDBJ whole genome shotgun (WGS) entry which is preliminary data.</text>
</comment>
<feature type="compositionally biased region" description="Polar residues" evidence="7">
    <location>
        <begin position="379"/>
        <end position="395"/>
    </location>
</feature>
<dbReference type="SUPFAM" id="SSF50249">
    <property type="entry name" value="Nucleic acid-binding proteins"/>
    <property type="match status" value="2"/>
</dbReference>
<dbReference type="InterPro" id="IPR001900">
    <property type="entry name" value="RNase_II/R"/>
</dbReference>